<name>A0A812P636_9DINO</name>
<dbReference type="OrthoDB" id="432321at2759"/>
<feature type="non-terminal residue" evidence="1">
    <location>
        <position position="1"/>
    </location>
</feature>
<evidence type="ECO:0000313" key="1">
    <source>
        <dbReference type="EMBL" id="CAE7341809.1"/>
    </source>
</evidence>
<dbReference type="AlphaFoldDB" id="A0A812P636"/>
<evidence type="ECO:0000313" key="2">
    <source>
        <dbReference type="Proteomes" id="UP000601435"/>
    </source>
</evidence>
<sequence>EALEQKIFGFDESGEPESCAVARHSFPLLSAGALWKMCCDPLRYDGFGSSSCFPELQGWHSRLCCSGLQEPANIIPGLWASLLDGTLQPQQQPSRWVNATRLLFVTYHKSGTTLSLALQSSVHLRRWVLGREGLADAGDGDWLRTLWTRTSPGFQRGMHQYQTRRGRLILMISPNEMVEPEIHDLILEGHAKLVHVVRKPTELL</sequence>
<protein>
    <recommendedName>
        <fullName evidence="3">Sulfotransferase</fullName>
    </recommendedName>
</protein>
<evidence type="ECO:0008006" key="3">
    <source>
        <dbReference type="Google" id="ProtNLM"/>
    </source>
</evidence>
<dbReference type="Proteomes" id="UP000601435">
    <property type="component" value="Unassembled WGS sequence"/>
</dbReference>
<organism evidence="1 2">
    <name type="scientific">Symbiodinium necroappetens</name>
    <dbReference type="NCBI Taxonomy" id="1628268"/>
    <lineage>
        <taxon>Eukaryota</taxon>
        <taxon>Sar</taxon>
        <taxon>Alveolata</taxon>
        <taxon>Dinophyceae</taxon>
        <taxon>Suessiales</taxon>
        <taxon>Symbiodiniaceae</taxon>
        <taxon>Symbiodinium</taxon>
    </lineage>
</organism>
<dbReference type="EMBL" id="CAJNJA010014414">
    <property type="protein sequence ID" value="CAE7341809.1"/>
    <property type="molecule type" value="Genomic_DNA"/>
</dbReference>
<comment type="caution">
    <text evidence="1">The sequence shown here is derived from an EMBL/GenBank/DDBJ whole genome shotgun (WGS) entry which is preliminary data.</text>
</comment>
<accession>A0A812P636</accession>
<gene>
    <name evidence="1" type="ORF">SNEC2469_LOCUS8810</name>
</gene>
<feature type="non-terminal residue" evidence="1">
    <location>
        <position position="204"/>
    </location>
</feature>
<keyword evidence="2" id="KW-1185">Reference proteome</keyword>
<reference evidence="1" key="1">
    <citation type="submission" date="2021-02" db="EMBL/GenBank/DDBJ databases">
        <authorList>
            <person name="Dougan E. K."/>
            <person name="Rhodes N."/>
            <person name="Thang M."/>
            <person name="Chan C."/>
        </authorList>
    </citation>
    <scope>NUCLEOTIDE SEQUENCE</scope>
</reference>
<proteinExistence type="predicted"/>